<keyword evidence="3" id="KW-1185">Reference proteome</keyword>
<dbReference type="Gene3D" id="1.20.1280.50">
    <property type="match status" value="1"/>
</dbReference>
<dbReference type="EMBL" id="OZ075126">
    <property type="protein sequence ID" value="CAL4941044.1"/>
    <property type="molecule type" value="Genomic_DNA"/>
</dbReference>
<sequence>MARRRRLSSPAPAAADLSDDLLWEILLRLPPLPSSLLRASLVCRRWRHLAADPAFLRRFRAFHRRSAPLLGFFRCSGNRAYFTSLMGPPDHIPAARFPPPCRGEHCSFFGCRHGLALILNRTRKEAVVWNPVSGDSRRVRFPRGEDIVFEAAVLRPAGFDHDLGQLSPFELVFLCSRIRASRLTALVARIYRSESGKWISTGSAAALAAMPWRPVVGPSVMVGNTLCWLIGGGDILQVDLGTRRLAVIRMPLYLPLKFDFQILSLENNALGFAVVSRELSLQLWQWKVELNVWRLHRELELGKLLSPAPSVGKVWTKLLGYAEDTNAIFIKWNDAAFMIQLDSFLVTKIPESTTNFPYYPAFSLQAGKLAVELLGMRCKKNCVSWICWWNHPIRIDDHLTRSLGASHGSATIGTKFNIIIRR</sequence>
<protein>
    <recommendedName>
        <fullName evidence="1">F-box domain-containing protein</fullName>
    </recommendedName>
</protein>
<dbReference type="InterPro" id="IPR001810">
    <property type="entry name" value="F-box_dom"/>
</dbReference>
<dbReference type="PANTHER" id="PTHR32133:SF134">
    <property type="entry name" value="OS05G0320100 PROTEIN"/>
    <property type="match status" value="1"/>
</dbReference>
<dbReference type="Pfam" id="PF12937">
    <property type="entry name" value="F-box-like"/>
    <property type="match status" value="1"/>
</dbReference>
<evidence type="ECO:0000313" key="2">
    <source>
        <dbReference type="EMBL" id="CAL4941044.1"/>
    </source>
</evidence>
<organism evidence="2 3">
    <name type="scientific">Urochloa decumbens</name>
    <dbReference type="NCBI Taxonomy" id="240449"/>
    <lineage>
        <taxon>Eukaryota</taxon>
        <taxon>Viridiplantae</taxon>
        <taxon>Streptophyta</taxon>
        <taxon>Embryophyta</taxon>
        <taxon>Tracheophyta</taxon>
        <taxon>Spermatophyta</taxon>
        <taxon>Magnoliopsida</taxon>
        <taxon>Liliopsida</taxon>
        <taxon>Poales</taxon>
        <taxon>Poaceae</taxon>
        <taxon>PACMAD clade</taxon>
        <taxon>Panicoideae</taxon>
        <taxon>Panicodae</taxon>
        <taxon>Paniceae</taxon>
        <taxon>Melinidinae</taxon>
        <taxon>Urochloa</taxon>
    </lineage>
</organism>
<gene>
    <name evidence="2" type="ORF">URODEC1_LOCUS32863</name>
</gene>
<reference evidence="2 3" key="2">
    <citation type="submission" date="2024-10" db="EMBL/GenBank/DDBJ databases">
        <authorList>
            <person name="Ryan C."/>
        </authorList>
    </citation>
    <scope>NUCLEOTIDE SEQUENCE [LARGE SCALE GENOMIC DNA]</scope>
</reference>
<dbReference type="SMART" id="SM00256">
    <property type="entry name" value="FBOX"/>
    <property type="match status" value="1"/>
</dbReference>
<evidence type="ECO:0000313" key="3">
    <source>
        <dbReference type="Proteomes" id="UP001497457"/>
    </source>
</evidence>
<dbReference type="Proteomes" id="UP001497457">
    <property type="component" value="Chromosome 16b"/>
</dbReference>
<accession>A0ABC8YF75</accession>
<name>A0ABC8YF75_9POAL</name>
<dbReference type="SUPFAM" id="SSF81383">
    <property type="entry name" value="F-box domain"/>
    <property type="match status" value="1"/>
</dbReference>
<dbReference type="InterPro" id="IPR036047">
    <property type="entry name" value="F-box-like_dom_sf"/>
</dbReference>
<evidence type="ECO:0000259" key="1">
    <source>
        <dbReference type="SMART" id="SM00256"/>
    </source>
</evidence>
<dbReference type="PANTHER" id="PTHR32133">
    <property type="entry name" value="OS07G0120400 PROTEIN"/>
    <property type="match status" value="1"/>
</dbReference>
<dbReference type="AlphaFoldDB" id="A0ABC8YF75"/>
<proteinExistence type="predicted"/>
<reference evidence="3" key="1">
    <citation type="submission" date="2024-06" db="EMBL/GenBank/DDBJ databases">
        <authorList>
            <person name="Ryan C."/>
        </authorList>
    </citation>
    <scope>NUCLEOTIDE SEQUENCE [LARGE SCALE GENOMIC DNA]</scope>
</reference>
<feature type="domain" description="F-box" evidence="1">
    <location>
        <begin position="17"/>
        <end position="59"/>
    </location>
</feature>